<name>A0A085VZT1_9BACT</name>
<dbReference type="EMBL" id="JMCB01000026">
    <property type="protein sequence ID" value="KFE60944.1"/>
    <property type="molecule type" value="Genomic_DNA"/>
</dbReference>
<gene>
    <name evidence="2" type="ORF">DB31_4568</name>
</gene>
<sequence>MIIQAAALGWALLLSQVEGQEKAPQPETQQAGEDSAKGATQEPARQGSDLTGLLTPEEPMPALRYDQPILCTKLPPTKQVPSGEYRMQCDPVTRRCLIAPGSELDAEGVELDRPLLRTSYCDRSEASANVRVQEGYRFVPAIAESPPGWYRDEQGRVMQFNFDLHRRFYLGGAWAPLFRSGQPAETERVRVDFGIQTEFPGGSEDNRLHRVTLLETEVYLGEPSLDVTLVRYDFNVERTVPLFRITTFFGKPRRFDLGLNLGAWMEALHQETIEREDSELSLLTWGAVHGTLDVWHSKDLVSYVRFRVGPSFERDRTHGLNTFVPTAVFEGNLTLDTDGFHHLLFSAEAEKVLLDDPVENRPLHPERLKVKAGYELILLAINDQPVSLVADGRGMWRNDIPNVRGKWEWSANVGLRASLWAPARRSAPLASAR</sequence>
<accession>A0A085VZT1</accession>
<evidence type="ECO:0000256" key="1">
    <source>
        <dbReference type="SAM" id="MobiDB-lite"/>
    </source>
</evidence>
<dbReference type="AlphaFoldDB" id="A0A085VZT1"/>
<organism evidence="2 3">
    <name type="scientific">Hyalangium minutum</name>
    <dbReference type="NCBI Taxonomy" id="394096"/>
    <lineage>
        <taxon>Bacteria</taxon>
        <taxon>Pseudomonadati</taxon>
        <taxon>Myxococcota</taxon>
        <taxon>Myxococcia</taxon>
        <taxon>Myxococcales</taxon>
        <taxon>Cystobacterineae</taxon>
        <taxon>Archangiaceae</taxon>
        <taxon>Hyalangium</taxon>
    </lineage>
</organism>
<evidence type="ECO:0000313" key="2">
    <source>
        <dbReference type="EMBL" id="KFE60944.1"/>
    </source>
</evidence>
<dbReference type="STRING" id="394096.DB31_4568"/>
<feature type="region of interest" description="Disordered" evidence="1">
    <location>
        <begin position="19"/>
        <end position="58"/>
    </location>
</feature>
<evidence type="ECO:0000313" key="3">
    <source>
        <dbReference type="Proteomes" id="UP000028725"/>
    </source>
</evidence>
<dbReference type="Proteomes" id="UP000028725">
    <property type="component" value="Unassembled WGS sequence"/>
</dbReference>
<comment type="caution">
    <text evidence="2">The sequence shown here is derived from an EMBL/GenBank/DDBJ whole genome shotgun (WGS) entry which is preliminary data.</text>
</comment>
<proteinExistence type="predicted"/>
<reference evidence="2 3" key="1">
    <citation type="submission" date="2014-04" db="EMBL/GenBank/DDBJ databases">
        <title>Genome assembly of Hyalangium minutum DSM 14724.</title>
        <authorList>
            <person name="Sharma G."/>
            <person name="Subramanian S."/>
        </authorList>
    </citation>
    <scope>NUCLEOTIDE SEQUENCE [LARGE SCALE GENOMIC DNA]</scope>
    <source>
        <strain evidence="2 3">DSM 14724</strain>
    </source>
</reference>
<keyword evidence="3" id="KW-1185">Reference proteome</keyword>
<dbReference type="PATRIC" id="fig|394096.3.peg.8300"/>
<dbReference type="OrthoDB" id="5493030at2"/>
<protein>
    <submittedName>
        <fullName evidence="2">Uncharacterized protein</fullName>
    </submittedName>
</protein>